<organism evidence="2 3">
    <name type="scientific">Chitinophaga nivalis</name>
    <dbReference type="NCBI Taxonomy" id="2991709"/>
    <lineage>
        <taxon>Bacteria</taxon>
        <taxon>Pseudomonadati</taxon>
        <taxon>Bacteroidota</taxon>
        <taxon>Chitinophagia</taxon>
        <taxon>Chitinophagales</taxon>
        <taxon>Chitinophagaceae</taxon>
        <taxon>Chitinophaga</taxon>
    </lineage>
</organism>
<dbReference type="Gene3D" id="3.10.450.50">
    <property type="match status" value="1"/>
</dbReference>
<reference evidence="2 3" key="1">
    <citation type="submission" date="2022-10" db="EMBL/GenBank/DDBJ databases">
        <title>Chitinophaga nivalis PC15 sp. nov., isolated from Pyeongchang county, South Korea.</title>
        <authorList>
            <person name="Trinh H.N."/>
        </authorList>
    </citation>
    <scope>NUCLEOTIDE SEQUENCE [LARGE SCALE GENOMIC DNA]</scope>
    <source>
        <strain evidence="2 3">PC14</strain>
    </source>
</reference>
<name>A0ABT3IQP2_9BACT</name>
<comment type="caution">
    <text evidence="2">The sequence shown here is derived from an EMBL/GenBank/DDBJ whole genome shotgun (WGS) entry which is preliminary data.</text>
</comment>
<evidence type="ECO:0000313" key="2">
    <source>
        <dbReference type="EMBL" id="MCW3486307.1"/>
    </source>
</evidence>
<dbReference type="RefSeq" id="WP_264733123.1">
    <property type="nucleotide sequence ID" value="NZ_JAPDNR010000001.1"/>
</dbReference>
<sequence length="117" mass="13286">MLQDQSTSARAVVLAFINALNTEDFDAARQTIHDDLHFAGVLGSRDGADTYLAEMKKMRLKYDIKKVFADDEEVSLFYDIQMGDKTIFSSGWYQVENGKIKSFRVIFDPRPLLENAA</sequence>
<evidence type="ECO:0000259" key="1">
    <source>
        <dbReference type="Pfam" id="PF12680"/>
    </source>
</evidence>
<dbReference type="Proteomes" id="UP001207742">
    <property type="component" value="Unassembled WGS sequence"/>
</dbReference>
<gene>
    <name evidence="2" type="ORF">OL497_20565</name>
</gene>
<evidence type="ECO:0000313" key="3">
    <source>
        <dbReference type="Proteomes" id="UP001207742"/>
    </source>
</evidence>
<protein>
    <submittedName>
        <fullName evidence="2">Nuclear transport factor 2 family protein</fullName>
    </submittedName>
</protein>
<dbReference type="EMBL" id="JAPDNS010000002">
    <property type="protein sequence ID" value="MCW3486307.1"/>
    <property type="molecule type" value="Genomic_DNA"/>
</dbReference>
<dbReference type="SUPFAM" id="SSF54427">
    <property type="entry name" value="NTF2-like"/>
    <property type="match status" value="1"/>
</dbReference>
<feature type="domain" description="SnoaL-like" evidence="1">
    <location>
        <begin position="13"/>
        <end position="101"/>
    </location>
</feature>
<accession>A0ABT3IQP2</accession>
<proteinExistence type="predicted"/>
<dbReference type="InterPro" id="IPR032710">
    <property type="entry name" value="NTF2-like_dom_sf"/>
</dbReference>
<dbReference type="InterPro" id="IPR037401">
    <property type="entry name" value="SnoaL-like"/>
</dbReference>
<keyword evidence="3" id="KW-1185">Reference proteome</keyword>
<dbReference type="Pfam" id="PF12680">
    <property type="entry name" value="SnoaL_2"/>
    <property type="match status" value="1"/>
</dbReference>